<evidence type="ECO:0000313" key="2">
    <source>
        <dbReference type="Proteomes" id="UP000707731"/>
    </source>
</evidence>
<protein>
    <submittedName>
        <fullName evidence="1">DUF4913 domain-containing protein</fullName>
    </submittedName>
</protein>
<proteinExistence type="predicted"/>
<name>A0ABS0DNP5_9NOCA</name>
<dbReference type="Proteomes" id="UP000707731">
    <property type="component" value="Unassembled WGS sequence"/>
</dbReference>
<reference evidence="1 2" key="1">
    <citation type="submission" date="2020-10" db="EMBL/GenBank/DDBJ databases">
        <title>Identification of Nocardia species via Next-generation sequencing and recognition of intraspecies genetic diversity.</title>
        <authorList>
            <person name="Li P."/>
            <person name="Li P."/>
            <person name="Lu B."/>
        </authorList>
    </citation>
    <scope>NUCLEOTIDE SEQUENCE [LARGE SCALE GENOMIC DNA]</scope>
    <source>
        <strain evidence="1 2">BJ06-0143</strain>
    </source>
</reference>
<comment type="caution">
    <text evidence="1">The sequence shown here is derived from an EMBL/GenBank/DDBJ whole genome shotgun (WGS) entry which is preliminary data.</text>
</comment>
<keyword evidence="2" id="KW-1185">Reference proteome</keyword>
<accession>A0ABS0DNP5</accession>
<organism evidence="1 2">
    <name type="scientific">Nocardia higoensis</name>
    <dbReference type="NCBI Taxonomy" id="228599"/>
    <lineage>
        <taxon>Bacteria</taxon>
        <taxon>Bacillati</taxon>
        <taxon>Actinomycetota</taxon>
        <taxon>Actinomycetes</taxon>
        <taxon>Mycobacteriales</taxon>
        <taxon>Nocardiaceae</taxon>
        <taxon>Nocardia</taxon>
    </lineage>
</organism>
<dbReference type="EMBL" id="JADLQN010000012">
    <property type="protein sequence ID" value="MBF6358318.1"/>
    <property type="molecule type" value="Genomic_DNA"/>
</dbReference>
<gene>
    <name evidence="1" type="ORF">IU449_27855</name>
</gene>
<sequence>MTSTDITTSSSDVDIDLTALDTETGTGGEGEVAGVVELTDVLTGAVRKAIASQVSEAAQLIAKGALDEVLTEEVAGEMRVAAVRDALAAVTPEQDEDPVEKLRYRNLELFVSEFVARVYRREVTRQNSEKKARWCPMWWDHGEAVARLAALWRSFERMRQGDGVEMSVWWLHHADPMMDRLLDPENGPFKYCSVADGHVRRLTALPVVEIPDALKFADGYTEDQQPDTTTAVMPATSLYLPTSRQGRRVIIREFP</sequence>
<dbReference type="Pfam" id="PF16259">
    <property type="entry name" value="DUF4913"/>
    <property type="match status" value="1"/>
</dbReference>
<dbReference type="InterPro" id="IPR032584">
    <property type="entry name" value="DUF4913"/>
</dbReference>
<evidence type="ECO:0000313" key="1">
    <source>
        <dbReference type="EMBL" id="MBF6358318.1"/>
    </source>
</evidence>
<dbReference type="RefSeq" id="WP_195005150.1">
    <property type="nucleotide sequence ID" value="NZ_JADLQN010000012.1"/>
</dbReference>